<dbReference type="Pfam" id="PF12464">
    <property type="entry name" value="Mac"/>
    <property type="match status" value="1"/>
</dbReference>
<dbReference type="OrthoDB" id="2643438at2"/>
<evidence type="ECO:0000256" key="1">
    <source>
        <dbReference type="ARBA" id="ARBA00007274"/>
    </source>
</evidence>
<dbReference type="InterPro" id="IPR039369">
    <property type="entry name" value="LacA-like"/>
</dbReference>
<organism evidence="7 8">
    <name type="scientific">Bifidobacterium subtile</name>
    <dbReference type="NCBI Taxonomy" id="77635"/>
    <lineage>
        <taxon>Bacteria</taxon>
        <taxon>Bacillati</taxon>
        <taxon>Actinomycetota</taxon>
        <taxon>Actinomycetes</taxon>
        <taxon>Bifidobacteriales</taxon>
        <taxon>Bifidobacteriaceae</taxon>
        <taxon>Bifidobacterium</taxon>
    </lineage>
</organism>
<comment type="similarity">
    <text evidence="1 5">Belongs to the transferase hexapeptide repeat family.</text>
</comment>
<evidence type="ECO:0000256" key="2">
    <source>
        <dbReference type="ARBA" id="ARBA00022679"/>
    </source>
</evidence>
<dbReference type="RefSeq" id="WP_024464181.1">
    <property type="nucleotide sequence ID" value="NZ_CP062939.1"/>
</dbReference>
<dbReference type="InterPro" id="IPR018357">
    <property type="entry name" value="Hexapep_transf_CS"/>
</dbReference>
<reference evidence="7 8" key="1">
    <citation type="submission" date="2014-03" db="EMBL/GenBank/DDBJ databases">
        <title>Genomics of Bifidobacteria.</title>
        <authorList>
            <person name="Ventura M."/>
            <person name="Milani C."/>
            <person name="Lugli G.A."/>
        </authorList>
    </citation>
    <scope>NUCLEOTIDE SEQUENCE [LARGE SCALE GENOMIC DNA]</scope>
    <source>
        <strain evidence="7 8">LMG 11597</strain>
    </source>
</reference>
<dbReference type="CDD" id="cd03357">
    <property type="entry name" value="LbH_MAT_GAT"/>
    <property type="match status" value="1"/>
</dbReference>
<dbReference type="InterPro" id="IPR011004">
    <property type="entry name" value="Trimer_LpxA-like_sf"/>
</dbReference>
<name>A0A087E426_9BIFI</name>
<accession>A0A087E426</accession>
<proteinExistence type="inferred from homology"/>
<protein>
    <recommendedName>
        <fullName evidence="5">Acetyltransferase</fullName>
        <ecNumber evidence="5">2.3.1.-</ecNumber>
    </recommendedName>
</protein>
<evidence type="ECO:0000256" key="5">
    <source>
        <dbReference type="RuleBase" id="RU367021"/>
    </source>
</evidence>
<keyword evidence="3" id="KW-0677">Repeat</keyword>
<dbReference type="PANTHER" id="PTHR43017">
    <property type="entry name" value="GALACTOSIDE O-ACETYLTRANSFERASE"/>
    <property type="match status" value="1"/>
</dbReference>
<dbReference type="eggNOG" id="COG0110">
    <property type="taxonomic scope" value="Bacteria"/>
</dbReference>
<evidence type="ECO:0000313" key="8">
    <source>
        <dbReference type="Proteomes" id="UP000029055"/>
    </source>
</evidence>
<dbReference type="PROSITE" id="PS00101">
    <property type="entry name" value="HEXAPEP_TRANSFERASES"/>
    <property type="match status" value="1"/>
</dbReference>
<dbReference type="PANTHER" id="PTHR43017:SF1">
    <property type="entry name" value="ACETYLTRANSFERASE YJL218W-RELATED"/>
    <property type="match status" value="1"/>
</dbReference>
<keyword evidence="8" id="KW-1185">Reference proteome</keyword>
<evidence type="ECO:0000256" key="4">
    <source>
        <dbReference type="ARBA" id="ARBA00023315"/>
    </source>
</evidence>
<evidence type="ECO:0000259" key="6">
    <source>
        <dbReference type="SMART" id="SM01266"/>
    </source>
</evidence>
<dbReference type="Proteomes" id="UP000029055">
    <property type="component" value="Unassembled WGS sequence"/>
</dbReference>
<comment type="caution">
    <text evidence="7">The sequence shown here is derived from an EMBL/GenBank/DDBJ whole genome shotgun (WGS) entry which is preliminary data.</text>
</comment>
<dbReference type="AlphaFoldDB" id="A0A087E426"/>
<sequence length="224" mass="24289">MPQPSHLTPLHVTPQRTELDYMLAGELYNAADPDLVSRRARAHRLCEAFNRTPEDNAETRQAILDKLLPHRGEGADVAGPINFDYGEFTTFGRGVYANFNLIVLDVCPVTVSDNVMLGPNVSLVTPIHPMRWQERNVRTAADGSGFDYEYAAPITIEANCWLATNVTVTGGVTIGEGSVVGAGSVVTHDIPANSFAAGIPCKVIREISEADRMTLPTRVPESNS</sequence>
<dbReference type="EC" id="2.3.1.-" evidence="5"/>
<dbReference type="Gene3D" id="2.160.10.10">
    <property type="entry name" value="Hexapeptide repeat proteins"/>
    <property type="match status" value="1"/>
</dbReference>
<dbReference type="InterPro" id="IPR024688">
    <property type="entry name" value="Mac_dom"/>
</dbReference>
<keyword evidence="2 5" id="KW-0808">Transferase</keyword>
<dbReference type="SMART" id="SM01266">
    <property type="entry name" value="Mac"/>
    <property type="match status" value="1"/>
</dbReference>
<dbReference type="InterPro" id="IPR001451">
    <property type="entry name" value="Hexapep"/>
</dbReference>
<gene>
    <name evidence="7" type="ORF">BISU_1729</name>
</gene>
<feature type="domain" description="Maltose/galactoside acetyltransferase" evidence="6">
    <location>
        <begin position="19"/>
        <end position="73"/>
    </location>
</feature>
<dbReference type="GO" id="GO:0008870">
    <property type="term" value="F:galactoside O-acetyltransferase activity"/>
    <property type="evidence" value="ECO:0007669"/>
    <property type="project" value="TreeGrafter"/>
</dbReference>
<dbReference type="EMBL" id="JGZR01000008">
    <property type="protein sequence ID" value="KFJ02527.1"/>
    <property type="molecule type" value="Genomic_DNA"/>
</dbReference>
<dbReference type="FunFam" id="2.160.10.10:FF:000025">
    <property type="entry name" value="Hexapeptide-repeat containing-acetyltransferase"/>
    <property type="match status" value="1"/>
</dbReference>
<evidence type="ECO:0000313" key="7">
    <source>
        <dbReference type="EMBL" id="KFJ02527.1"/>
    </source>
</evidence>
<dbReference type="SUPFAM" id="SSF51161">
    <property type="entry name" value="Trimeric LpxA-like enzymes"/>
    <property type="match status" value="1"/>
</dbReference>
<dbReference type="Pfam" id="PF00132">
    <property type="entry name" value="Hexapep"/>
    <property type="match status" value="1"/>
</dbReference>
<dbReference type="STRING" id="77635.BISU_1729"/>
<evidence type="ECO:0000256" key="3">
    <source>
        <dbReference type="ARBA" id="ARBA00022737"/>
    </source>
</evidence>
<keyword evidence="4 5" id="KW-0012">Acyltransferase</keyword>